<keyword evidence="3" id="KW-0963">Cytoplasm</keyword>
<comment type="catalytic activity">
    <reaction evidence="3">
        <text>a 2'-deoxyribonucleoside 5'-triphosphate + H2O = a 2'-deoxyribonucleoside 5'-phosphate + diphosphate + H(+)</text>
        <dbReference type="Rhea" id="RHEA:44644"/>
        <dbReference type="ChEBI" id="CHEBI:15377"/>
        <dbReference type="ChEBI" id="CHEBI:15378"/>
        <dbReference type="ChEBI" id="CHEBI:33019"/>
        <dbReference type="ChEBI" id="CHEBI:61560"/>
        <dbReference type="ChEBI" id="CHEBI:65317"/>
        <dbReference type="EC" id="3.6.1.9"/>
    </reaction>
</comment>
<evidence type="ECO:0000256" key="1">
    <source>
        <dbReference type="ARBA" id="ARBA00001968"/>
    </source>
</evidence>
<dbReference type="Proteomes" id="UP000676325">
    <property type="component" value="Unassembled WGS sequence"/>
</dbReference>
<dbReference type="CDD" id="cd00555">
    <property type="entry name" value="Maf"/>
    <property type="match status" value="1"/>
</dbReference>
<organism evidence="4 5">
    <name type="scientific">Actinospica acidithermotolerans</name>
    <dbReference type="NCBI Taxonomy" id="2828514"/>
    <lineage>
        <taxon>Bacteria</taxon>
        <taxon>Bacillati</taxon>
        <taxon>Actinomycetota</taxon>
        <taxon>Actinomycetes</taxon>
        <taxon>Catenulisporales</taxon>
        <taxon>Actinospicaceae</taxon>
        <taxon>Actinospica</taxon>
    </lineage>
</organism>
<gene>
    <name evidence="4" type="primary">maf</name>
    <name evidence="4" type="ORF">KDK95_30030</name>
</gene>
<dbReference type="InterPro" id="IPR003697">
    <property type="entry name" value="Maf-like"/>
</dbReference>
<dbReference type="HAMAP" id="MF_00528">
    <property type="entry name" value="Maf"/>
    <property type="match status" value="1"/>
</dbReference>
<keyword evidence="3" id="KW-0546">Nucleotide metabolism</keyword>
<keyword evidence="5" id="KW-1185">Reference proteome</keyword>
<comment type="subcellular location">
    <subcellularLocation>
        <location evidence="3">Cytoplasm</location>
    </subcellularLocation>
</comment>
<comment type="caution">
    <text evidence="4">The sequence shown here is derived from an EMBL/GenBank/DDBJ whole genome shotgun (WGS) entry which is preliminary data.</text>
</comment>
<evidence type="ECO:0000313" key="5">
    <source>
        <dbReference type="Proteomes" id="UP000676325"/>
    </source>
</evidence>
<comment type="similarity">
    <text evidence="3">Belongs to the Maf family.</text>
</comment>
<dbReference type="RefSeq" id="WP_212521703.1">
    <property type="nucleotide sequence ID" value="NZ_JAGSOH010000141.1"/>
</dbReference>
<evidence type="ECO:0000256" key="2">
    <source>
        <dbReference type="ARBA" id="ARBA00022801"/>
    </source>
</evidence>
<dbReference type="Pfam" id="PF02545">
    <property type="entry name" value="Maf"/>
    <property type="match status" value="1"/>
</dbReference>
<dbReference type="PIRSF" id="PIRSF006305">
    <property type="entry name" value="Maf"/>
    <property type="match status" value="1"/>
</dbReference>
<reference evidence="4" key="1">
    <citation type="submission" date="2021-04" db="EMBL/GenBank/DDBJ databases">
        <title>Genome based classification of Actinospica acidithermotolerans sp. nov., an actinobacterium isolated from an Indonesian hot spring.</title>
        <authorList>
            <person name="Kusuma A.B."/>
            <person name="Putra K.E."/>
            <person name="Nafisah S."/>
            <person name="Loh J."/>
            <person name="Nouioui I."/>
            <person name="Goodfellow M."/>
        </authorList>
    </citation>
    <scope>NUCLEOTIDE SEQUENCE</scope>
    <source>
        <strain evidence="4">MGRD01-02</strain>
    </source>
</reference>
<comment type="catalytic activity">
    <reaction evidence="3">
        <text>a ribonucleoside 5'-triphosphate + H2O = a ribonucleoside 5'-phosphate + diphosphate + H(+)</text>
        <dbReference type="Rhea" id="RHEA:23996"/>
        <dbReference type="ChEBI" id="CHEBI:15377"/>
        <dbReference type="ChEBI" id="CHEBI:15378"/>
        <dbReference type="ChEBI" id="CHEBI:33019"/>
        <dbReference type="ChEBI" id="CHEBI:58043"/>
        <dbReference type="ChEBI" id="CHEBI:61557"/>
        <dbReference type="EC" id="3.6.1.9"/>
    </reaction>
</comment>
<dbReference type="NCBIfam" id="TIGR00172">
    <property type="entry name" value="maf"/>
    <property type="match status" value="1"/>
</dbReference>
<dbReference type="PANTHER" id="PTHR43213">
    <property type="entry name" value="BIFUNCTIONAL DTTP/UTP PYROPHOSPHATASE/METHYLTRANSFERASE PROTEIN-RELATED"/>
    <property type="match status" value="1"/>
</dbReference>
<comment type="caution">
    <text evidence="3">Lacks conserved residue(s) required for the propagation of feature annotation.</text>
</comment>
<comment type="function">
    <text evidence="3">Nucleoside triphosphate pyrophosphatase. May have a dual role in cell division arrest and in preventing the incorporation of modified nucleotides into cellular nucleic acids.</text>
</comment>
<dbReference type="SUPFAM" id="SSF52972">
    <property type="entry name" value="ITPase-like"/>
    <property type="match status" value="1"/>
</dbReference>
<keyword evidence="2 3" id="KW-0378">Hydrolase</keyword>
<evidence type="ECO:0000256" key="3">
    <source>
        <dbReference type="HAMAP-Rule" id="MF_00528"/>
    </source>
</evidence>
<dbReference type="PANTHER" id="PTHR43213:SF5">
    <property type="entry name" value="BIFUNCTIONAL DTTP_UTP PYROPHOSPHATASE_METHYLTRANSFERASE PROTEIN-RELATED"/>
    <property type="match status" value="1"/>
</dbReference>
<sequence>MRFVLASQSPARLATLRAAGLEPEQIVSGVDEDAFNAASPAELALQLAIAKAQTVAANVGAGAVVIGCDSVLDFGGAALGKPADVDEARARWREMRGKDGVLVTGHCVVDTRGGADPDDWKVALDVNPTMVRFAEVTDEEIEAYLASGEPLHVAGAFTLDGLGGWFVESIVGDPSNVVGISLPLVRRLLGEVGVSVPELWKSHPSAAAAGDAAGK</sequence>
<dbReference type="GO" id="GO:0005737">
    <property type="term" value="C:cytoplasm"/>
    <property type="evidence" value="ECO:0007669"/>
    <property type="project" value="UniProtKB-SubCell"/>
</dbReference>
<dbReference type="GO" id="GO:0009117">
    <property type="term" value="P:nucleotide metabolic process"/>
    <property type="evidence" value="ECO:0007669"/>
    <property type="project" value="UniProtKB-KW"/>
</dbReference>
<name>A0A941IN16_9ACTN</name>
<proteinExistence type="inferred from homology"/>
<evidence type="ECO:0000313" key="4">
    <source>
        <dbReference type="EMBL" id="MBR7830578.1"/>
    </source>
</evidence>
<dbReference type="EC" id="3.6.1.9" evidence="3"/>
<dbReference type="InterPro" id="IPR029001">
    <property type="entry name" value="ITPase-like_fam"/>
</dbReference>
<accession>A0A941IN16</accession>
<feature type="active site" description="Proton acceptor" evidence="3">
    <location>
        <position position="69"/>
    </location>
</feature>
<dbReference type="GO" id="GO:0047429">
    <property type="term" value="F:nucleoside triphosphate diphosphatase activity"/>
    <property type="evidence" value="ECO:0007669"/>
    <property type="project" value="UniProtKB-EC"/>
</dbReference>
<protein>
    <recommendedName>
        <fullName evidence="3">Nucleoside triphosphate pyrophosphatase</fullName>
        <ecNumber evidence="3">3.6.1.9</ecNumber>
    </recommendedName>
    <alternativeName>
        <fullName evidence="3">Nucleotide pyrophosphatase</fullName>
        <shortName evidence="3">Nucleotide PPase</shortName>
    </alternativeName>
</protein>
<dbReference type="AlphaFoldDB" id="A0A941IN16"/>
<dbReference type="Gene3D" id="3.90.950.10">
    <property type="match status" value="1"/>
</dbReference>
<comment type="cofactor">
    <cofactor evidence="1 3">
        <name>a divalent metal cation</name>
        <dbReference type="ChEBI" id="CHEBI:60240"/>
    </cofactor>
</comment>
<dbReference type="EMBL" id="JAGSOH010000141">
    <property type="protein sequence ID" value="MBR7830578.1"/>
    <property type="molecule type" value="Genomic_DNA"/>
</dbReference>